<dbReference type="GO" id="GO:0004197">
    <property type="term" value="F:cysteine-type endopeptidase activity"/>
    <property type="evidence" value="ECO:0007669"/>
    <property type="project" value="InterPro"/>
</dbReference>
<feature type="domain" description="Peptidase C14 caspase" evidence="1">
    <location>
        <begin position="377"/>
        <end position="472"/>
    </location>
</feature>
<organism evidence="2 3">
    <name type="scientific">Clonostachys rhizophaga</name>
    <dbReference type="NCBI Taxonomy" id="160324"/>
    <lineage>
        <taxon>Eukaryota</taxon>
        <taxon>Fungi</taxon>
        <taxon>Dikarya</taxon>
        <taxon>Ascomycota</taxon>
        <taxon>Pezizomycotina</taxon>
        <taxon>Sordariomycetes</taxon>
        <taxon>Hypocreomycetidae</taxon>
        <taxon>Hypocreales</taxon>
        <taxon>Bionectriaceae</taxon>
        <taxon>Clonostachys</taxon>
    </lineage>
</organism>
<protein>
    <recommendedName>
        <fullName evidence="1">Peptidase C14 caspase domain-containing protein</fullName>
    </recommendedName>
</protein>
<evidence type="ECO:0000259" key="1">
    <source>
        <dbReference type="Pfam" id="PF00656"/>
    </source>
</evidence>
<name>A0A9N9YJ77_9HYPO</name>
<evidence type="ECO:0000313" key="2">
    <source>
        <dbReference type="EMBL" id="CAH0025853.1"/>
    </source>
</evidence>
<accession>A0A9N9YJ77</accession>
<dbReference type="PANTHER" id="PTHR10622">
    <property type="entry name" value="HET DOMAIN-CONTAINING PROTEIN"/>
    <property type="match status" value="1"/>
</dbReference>
<dbReference type="Pfam" id="PF00656">
    <property type="entry name" value="Peptidase_C14"/>
    <property type="match status" value="1"/>
</dbReference>
<gene>
    <name evidence="2" type="ORF">CRHIZ90672A_00008558</name>
</gene>
<keyword evidence="3" id="KW-1185">Reference proteome</keyword>
<evidence type="ECO:0000313" key="3">
    <source>
        <dbReference type="Proteomes" id="UP000696573"/>
    </source>
</evidence>
<dbReference type="GO" id="GO:0006508">
    <property type="term" value="P:proteolysis"/>
    <property type="evidence" value="ECO:0007669"/>
    <property type="project" value="InterPro"/>
</dbReference>
<reference evidence="2" key="1">
    <citation type="submission" date="2021-10" db="EMBL/GenBank/DDBJ databases">
        <authorList>
            <person name="Piombo E."/>
        </authorList>
    </citation>
    <scope>NUCLEOTIDE SEQUENCE</scope>
</reference>
<dbReference type="OrthoDB" id="3223806at2759"/>
<dbReference type="Proteomes" id="UP000696573">
    <property type="component" value="Unassembled WGS sequence"/>
</dbReference>
<comment type="caution">
    <text evidence="2">The sequence shown here is derived from an EMBL/GenBank/DDBJ whole genome shotgun (WGS) entry which is preliminary data.</text>
</comment>
<dbReference type="EMBL" id="CABFNQ020000715">
    <property type="protein sequence ID" value="CAH0025853.1"/>
    <property type="molecule type" value="Genomic_DNA"/>
</dbReference>
<proteinExistence type="predicted"/>
<dbReference type="Gene3D" id="3.40.50.12660">
    <property type="match status" value="1"/>
</dbReference>
<dbReference type="PANTHER" id="PTHR10622:SF10">
    <property type="entry name" value="HET DOMAIN-CONTAINING PROTEIN"/>
    <property type="match status" value="1"/>
</dbReference>
<sequence length="606" mass="68001">MFAWYRDSKVCYVYMAGVPCISQDDRQFGSSRWFTRGWTLQELLAPTNVVFYDQSWSMIGSKDILLLCAISQITGIDKKFLNGISHLREASVAKKMSWLAHRKTTRTEDIAYCVMGIFEINMPLLYGEGEKAFTRLQEEIMRVCNDHTIFCWEWDNSVPEDWGGMLAPSPLVFRHSANFVPLNHGEMEPYSMTNLGLSIRLPVIFTFSSDLFVILEAIKFPATTAKFACIRIRCPKRGIVTVDRVSFPPEPMLFKLNVVRPRRSLFARTANSPHFRIYAEPPIESRFGLLLVIDCLDFVHPNPITTESMIETIVNTWPPGVFDESRNLLIIPPSTDSKSRCCLILFANCLRTVISLINTQLDTASAAMTQTIPKGNHHALLIGVNAYTERPLQGSAHDVRCIKAIFEDKVNAANVQLLTATLGDGNKPFVENREALPTESNIVAAFNNIIRDVTAGDYVYIHYSGHGTIVRPSVDPENVVSNQFAGDLALALLHDQNPMKVQILPGKSLAELLNCMIDHGLILTIVLVCHFFAAVYRDDDEPLSQTKLLSIRCLELVEASNQDPAYVEDYTAALGSVSEYRDADMLSNWMLDPSKYSMLVAVDPAR</sequence>
<dbReference type="AlphaFoldDB" id="A0A9N9YJ77"/>
<dbReference type="InterPro" id="IPR011600">
    <property type="entry name" value="Pept_C14_caspase"/>
</dbReference>